<evidence type="ECO:0000313" key="2">
    <source>
        <dbReference type="Proteomes" id="UP001589810"/>
    </source>
</evidence>
<dbReference type="EMBL" id="JBHLUD010000002">
    <property type="protein sequence ID" value="MFC0541850.1"/>
    <property type="molecule type" value="Genomic_DNA"/>
</dbReference>
<organism evidence="1 2">
    <name type="scientific">Kutzneria chonburiensis</name>
    <dbReference type="NCBI Taxonomy" id="1483604"/>
    <lineage>
        <taxon>Bacteria</taxon>
        <taxon>Bacillati</taxon>
        <taxon>Actinomycetota</taxon>
        <taxon>Actinomycetes</taxon>
        <taxon>Pseudonocardiales</taxon>
        <taxon>Pseudonocardiaceae</taxon>
        <taxon>Kutzneria</taxon>
    </lineage>
</organism>
<reference evidence="1 2" key="1">
    <citation type="submission" date="2024-09" db="EMBL/GenBank/DDBJ databases">
        <authorList>
            <person name="Sun Q."/>
            <person name="Mori K."/>
        </authorList>
    </citation>
    <scope>NUCLEOTIDE SEQUENCE [LARGE SCALE GENOMIC DNA]</scope>
    <source>
        <strain evidence="1 2">TBRC 1432</strain>
    </source>
</reference>
<evidence type="ECO:0000313" key="1">
    <source>
        <dbReference type="EMBL" id="MFC0541850.1"/>
    </source>
</evidence>
<name>A0ABV6MNG5_9PSEU</name>
<dbReference type="RefSeq" id="WP_273942115.1">
    <property type="nucleotide sequence ID" value="NZ_CP097263.1"/>
</dbReference>
<keyword evidence="2" id="KW-1185">Reference proteome</keyword>
<gene>
    <name evidence="1" type="ORF">ACFFH7_10180</name>
</gene>
<proteinExistence type="predicted"/>
<sequence length="41" mass="3929">MASAGAAGPSRDGQALIGEMIWEGTPSAAALAAFGLPAISN</sequence>
<comment type="caution">
    <text evidence="1">The sequence shown here is derived from an EMBL/GenBank/DDBJ whole genome shotgun (WGS) entry which is preliminary data.</text>
</comment>
<protein>
    <submittedName>
        <fullName evidence="1">Uncharacterized protein</fullName>
    </submittedName>
</protein>
<accession>A0ABV6MNG5</accession>
<dbReference type="Proteomes" id="UP001589810">
    <property type="component" value="Unassembled WGS sequence"/>
</dbReference>